<accession>A0ABV6DIN6</accession>
<feature type="region of interest" description="Disordered" evidence="1">
    <location>
        <begin position="46"/>
        <end position="74"/>
    </location>
</feature>
<organism evidence="4 5">
    <name type="scientific">Paenibacillus chartarius</name>
    <dbReference type="NCBI Taxonomy" id="747481"/>
    <lineage>
        <taxon>Bacteria</taxon>
        <taxon>Bacillati</taxon>
        <taxon>Bacillota</taxon>
        <taxon>Bacilli</taxon>
        <taxon>Bacillales</taxon>
        <taxon>Paenibacillaceae</taxon>
        <taxon>Paenibacillus</taxon>
    </lineage>
</organism>
<dbReference type="EMBL" id="JBHLWN010000031">
    <property type="protein sequence ID" value="MFC0212482.1"/>
    <property type="molecule type" value="Genomic_DNA"/>
</dbReference>
<keyword evidence="5" id="KW-1185">Reference proteome</keyword>
<reference evidence="4 5" key="1">
    <citation type="submission" date="2024-09" db="EMBL/GenBank/DDBJ databases">
        <authorList>
            <person name="Sun Q."/>
            <person name="Mori K."/>
        </authorList>
    </citation>
    <scope>NUCLEOTIDE SEQUENCE [LARGE SCALE GENOMIC DNA]</scope>
    <source>
        <strain evidence="4 5">CCM 7759</strain>
    </source>
</reference>
<dbReference type="RefSeq" id="WP_377469662.1">
    <property type="nucleotide sequence ID" value="NZ_JBHLWN010000031.1"/>
</dbReference>
<proteinExistence type="predicted"/>
<feature type="transmembrane region" description="Helical" evidence="2">
    <location>
        <begin position="535"/>
        <end position="554"/>
    </location>
</feature>
<keyword evidence="3" id="KW-0732">Signal</keyword>
<name>A0ABV6DIN6_9BACL</name>
<evidence type="ECO:0000313" key="5">
    <source>
        <dbReference type="Proteomes" id="UP001589776"/>
    </source>
</evidence>
<evidence type="ECO:0000256" key="1">
    <source>
        <dbReference type="SAM" id="MobiDB-lite"/>
    </source>
</evidence>
<keyword evidence="2" id="KW-1133">Transmembrane helix</keyword>
<gene>
    <name evidence="4" type="ORF">ACFFK0_08405</name>
</gene>
<evidence type="ECO:0000313" key="4">
    <source>
        <dbReference type="EMBL" id="MFC0212482.1"/>
    </source>
</evidence>
<dbReference type="Proteomes" id="UP001589776">
    <property type="component" value="Unassembled WGS sequence"/>
</dbReference>
<protein>
    <submittedName>
        <fullName evidence="4">Uncharacterized protein</fullName>
    </submittedName>
</protein>
<sequence>MQRFISSLAATVLLFSLFATSVFAAESTAGNGSVDSQVVAASGAGGSESLSGLPSLPTATTETTSPTTSAPVAVDRSDRSVTDGLYVDVFAPAGWGSDYIPEFSFELWSAQDNKLISTATGNSQNFDHKTNRYRLVFNHPGYRLGDRLALVLGKADGVIETLTFSDDVPEADGSVMRHDFNVKVGTHFPFTIRTFDYSEGNQEERTIRDLTGTKLHPFGAAMQTNPKLVGLLLKDTSSALLKNVSVEIKLLEGKGTLSFTSDANGMVWIDKDKLTWKFLVSSAGRTVKDGANGKAEISLPASILSGTSASTVVFPVVFEQPIAKSGSISVYLSTKRNVDISQAWSGVDVTLTSSDGVSSIYPLNLNSKTIEGVTDGTYKVTVDSKYAAAKANSDTLVVSGGKANFSIDLTPKHQLEISKGGNDYNFSIMNVAAVADKSYRGHKSETFAVTPGESFMIKDNDTGEIMTAAIDAGSPITKVVLGAGIATGAGASSPKTGDALPYLWLAFFLCAFVFAGGVSFLLYKRKRTNSALTRSSLSIILVLALVTSTFSFVAPSGVQAASSEANVGGTPPATGGSYSSTPAGTFQTSDSVAVLQVGFLIDDDQVLSADATESDMQNGFNFNNDSMMFYMAPNKTSHDLFTKPGSGLVTFERSGSSSRVKTLYGDNLLYPDSAPGGSREDLLKRTLPYANHENSTIVGSDNFFVKLVERALYQMAPGNPNRSMSGTGTEQVAGETFRKLLTDYVADQNNSGLSDEDKMDSQIAASLMFKGYLDLIKERGILSGQAYDDFESRMQEAFNQNKVILSLQTVVGISVRDGRSALDREYAFMPMQNAVDWYLWVRQTARPNDSTVQSLSALRQAEAVALGGASSAADADRSPYKENGNLPFTFRSYARDYYAKTLQPSSESVPVSAEYKVNPFGGWGFQPWGYGSGKEMNNQPAIDAELNVEVVDRNGTPTGVTFTEPVKGWTEDSKRYLWDIAKNAEEQVIRGSMAVEHEGKTYDLVPDTKARFSLIDKKDNENINKSEMTKRATGKDGTVSIPVSTESNSWEIELGWDTPEPDKLHFYLGGDGDPLSSTENKYKGVKENGKPIYSNAKLTLFVKVVEDSPEPIVSGFEVSQWRLSQYWGNIADKGVNTARFALSMPIQTFISPSLSPSGSTMFRLIDPDLSNVKWAMSKAKLVNDIPIRSVTPYSSSASFNLAGDLLAIRDNSSVSNIKLASWVNNFNLFDGRITAASIGAVEEWTTMYMQSLFQYGIKSPADRYTYSETRYSCNLLGCTPYRWSGEATPSYRTADYRTKVMFRRYVPKDDSTLPTFSAQSQSENGLFWQTKQSEKTSNVDPEVLYAYSDTSGNTSVAFAAGDKLREIKPVSFSMVQFDNVKVSPEVTGVSTATEAGAKQLAASLRANGKQVIYKDSAVTVSGKSDGDLKIRNFALDISSSALNKVWNPSGTYNTDEINQGFLSQYGTKGGDGKWSIPLTVDGRLKIGGKEFGAVTSNVSATETSTSQVVHTLEIRGGKLVGVDGIRQLDRINPDLKTALVNMKILSDDNVFANFEKNGGAALSESLVTTLGNAVRGTNDLQVGQGWYSEDTTQLVVREYITTFALPLVTYTDKVPLEIEGLQVPSDKSQFFSIGKQGFVTMDFKLANRNDAHMKADSSTGEFAEKGVNFIVSNVSVLDSFGAVQ</sequence>
<feature type="signal peptide" evidence="3">
    <location>
        <begin position="1"/>
        <end position="24"/>
    </location>
</feature>
<feature type="transmembrane region" description="Helical" evidence="2">
    <location>
        <begin position="502"/>
        <end position="523"/>
    </location>
</feature>
<keyword evidence="2" id="KW-0472">Membrane</keyword>
<evidence type="ECO:0000256" key="2">
    <source>
        <dbReference type="SAM" id="Phobius"/>
    </source>
</evidence>
<comment type="caution">
    <text evidence="4">The sequence shown here is derived from an EMBL/GenBank/DDBJ whole genome shotgun (WGS) entry which is preliminary data.</text>
</comment>
<feature type="compositionally biased region" description="Low complexity" evidence="1">
    <location>
        <begin position="46"/>
        <end position="71"/>
    </location>
</feature>
<evidence type="ECO:0000256" key="3">
    <source>
        <dbReference type="SAM" id="SignalP"/>
    </source>
</evidence>
<keyword evidence="2" id="KW-0812">Transmembrane</keyword>
<feature type="chain" id="PRO_5046515806" evidence="3">
    <location>
        <begin position="25"/>
        <end position="1684"/>
    </location>
</feature>